<accession>A0A426XZC0</accession>
<organism evidence="2 3">
    <name type="scientific">Ensete ventricosum</name>
    <name type="common">Abyssinian banana</name>
    <name type="synonym">Musa ensete</name>
    <dbReference type="NCBI Taxonomy" id="4639"/>
    <lineage>
        <taxon>Eukaryota</taxon>
        <taxon>Viridiplantae</taxon>
        <taxon>Streptophyta</taxon>
        <taxon>Embryophyta</taxon>
        <taxon>Tracheophyta</taxon>
        <taxon>Spermatophyta</taxon>
        <taxon>Magnoliopsida</taxon>
        <taxon>Liliopsida</taxon>
        <taxon>Zingiberales</taxon>
        <taxon>Musaceae</taxon>
        <taxon>Ensete</taxon>
    </lineage>
</organism>
<evidence type="ECO:0000313" key="3">
    <source>
        <dbReference type="Proteomes" id="UP000287651"/>
    </source>
</evidence>
<dbReference type="EMBL" id="AMZH03016193">
    <property type="protein sequence ID" value="RRT44865.1"/>
    <property type="molecule type" value="Genomic_DNA"/>
</dbReference>
<comment type="caution">
    <text evidence="2">The sequence shown here is derived from an EMBL/GenBank/DDBJ whole genome shotgun (WGS) entry which is preliminary data.</text>
</comment>
<name>A0A426XZC0_ENSVE</name>
<protein>
    <submittedName>
        <fullName evidence="2">Uncharacterized protein</fullName>
    </submittedName>
</protein>
<proteinExistence type="predicted"/>
<dbReference type="AlphaFoldDB" id="A0A426XZC0"/>
<evidence type="ECO:0000313" key="2">
    <source>
        <dbReference type="EMBL" id="RRT44865.1"/>
    </source>
</evidence>
<reference evidence="2 3" key="1">
    <citation type="journal article" date="2014" name="Agronomy (Basel)">
        <title>A Draft Genome Sequence for Ensete ventricosum, the Drought-Tolerant Tree Against Hunger.</title>
        <authorList>
            <person name="Harrison J."/>
            <person name="Moore K.A."/>
            <person name="Paszkiewicz K."/>
            <person name="Jones T."/>
            <person name="Grant M."/>
            <person name="Ambacheew D."/>
            <person name="Muzemil S."/>
            <person name="Studholme D.J."/>
        </authorList>
    </citation>
    <scope>NUCLEOTIDE SEQUENCE [LARGE SCALE GENOMIC DNA]</scope>
</reference>
<evidence type="ECO:0000256" key="1">
    <source>
        <dbReference type="SAM" id="MobiDB-lite"/>
    </source>
</evidence>
<dbReference type="Proteomes" id="UP000287651">
    <property type="component" value="Unassembled WGS sequence"/>
</dbReference>
<sequence length="118" mass="12381">MRLAVGNAKGCRIVGVRSLSLVRRRRGKEQPPSSRPLVGAATHGQATCRSGRLRLGPLQERPHVARAACKGDRPRPGCLQGWSTAVGAACGRSPTGTSLVAKAASTSDRLRAQHLPAL</sequence>
<gene>
    <name evidence="2" type="ORF">B296_00022483</name>
</gene>
<feature type="region of interest" description="Disordered" evidence="1">
    <location>
        <begin position="24"/>
        <end position="46"/>
    </location>
</feature>